<evidence type="ECO:0000256" key="1">
    <source>
        <dbReference type="SAM" id="MobiDB-lite"/>
    </source>
</evidence>
<protein>
    <submittedName>
        <fullName evidence="2">Uncharacterized protein</fullName>
    </submittedName>
</protein>
<organism evidence="2 3">
    <name type="scientific">Eumeta variegata</name>
    <name type="common">Bagworm moth</name>
    <name type="synonym">Eumeta japonica</name>
    <dbReference type="NCBI Taxonomy" id="151549"/>
    <lineage>
        <taxon>Eukaryota</taxon>
        <taxon>Metazoa</taxon>
        <taxon>Ecdysozoa</taxon>
        <taxon>Arthropoda</taxon>
        <taxon>Hexapoda</taxon>
        <taxon>Insecta</taxon>
        <taxon>Pterygota</taxon>
        <taxon>Neoptera</taxon>
        <taxon>Endopterygota</taxon>
        <taxon>Lepidoptera</taxon>
        <taxon>Glossata</taxon>
        <taxon>Ditrysia</taxon>
        <taxon>Tineoidea</taxon>
        <taxon>Psychidae</taxon>
        <taxon>Oiketicinae</taxon>
        <taxon>Eumeta</taxon>
    </lineage>
</organism>
<feature type="region of interest" description="Disordered" evidence="1">
    <location>
        <begin position="55"/>
        <end position="101"/>
    </location>
</feature>
<evidence type="ECO:0000313" key="3">
    <source>
        <dbReference type="Proteomes" id="UP000299102"/>
    </source>
</evidence>
<keyword evidence="3" id="KW-1185">Reference proteome</keyword>
<dbReference type="Proteomes" id="UP000299102">
    <property type="component" value="Unassembled WGS sequence"/>
</dbReference>
<comment type="caution">
    <text evidence="2">The sequence shown here is derived from an EMBL/GenBank/DDBJ whole genome shotgun (WGS) entry which is preliminary data.</text>
</comment>
<evidence type="ECO:0000313" key="2">
    <source>
        <dbReference type="EMBL" id="GBP46639.1"/>
    </source>
</evidence>
<proteinExistence type="predicted"/>
<accession>A0A4C1W810</accession>
<dbReference type="EMBL" id="BGZK01000487">
    <property type="protein sequence ID" value="GBP46639.1"/>
    <property type="molecule type" value="Genomic_DNA"/>
</dbReference>
<name>A0A4C1W810_EUMVA</name>
<gene>
    <name evidence="2" type="ORF">EVAR_95101_1</name>
</gene>
<reference evidence="2 3" key="1">
    <citation type="journal article" date="2019" name="Commun. Biol.">
        <title>The bagworm genome reveals a unique fibroin gene that provides high tensile strength.</title>
        <authorList>
            <person name="Kono N."/>
            <person name="Nakamura H."/>
            <person name="Ohtoshi R."/>
            <person name="Tomita M."/>
            <person name="Numata K."/>
            <person name="Arakawa K."/>
        </authorList>
    </citation>
    <scope>NUCLEOTIDE SEQUENCE [LARGE SCALE GENOMIC DNA]</scope>
</reference>
<sequence length="118" mass="13268">MVVKAKHGRKMKAGSIQLRCDRRGMCGVSWKDICINSDDKQRGGENVVIRTERGSCDARQDVGPEGGEGPLHVPKWNNLVGDRRTRPETTGGPCRATRDQRQIRRRVRISAIEKSNRC</sequence>
<dbReference type="AlphaFoldDB" id="A0A4C1W810"/>